<dbReference type="PROSITE" id="PS00198">
    <property type="entry name" value="4FE4S_FER_1"/>
    <property type="match status" value="1"/>
</dbReference>
<dbReference type="Gene3D" id="3.40.109.10">
    <property type="entry name" value="NADH Oxidase"/>
    <property type="match status" value="1"/>
</dbReference>
<evidence type="ECO:0000259" key="6">
    <source>
        <dbReference type="PROSITE" id="PS51379"/>
    </source>
</evidence>
<evidence type="ECO:0000256" key="5">
    <source>
        <dbReference type="ARBA" id="ARBA00023014"/>
    </source>
</evidence>
<feature type="domain" description="4Fe-4S ferredoxin-type" evidence="6">
    <location>
        <begin position="4"/>
        <end position="33"/>
    </location>
</feature>
<comment type="similarity">
    <text evidence="1">Belongs to the nitroreductase family.</text>
</comment>
<dbReference type="PROSITE" id="PS51379">
    <property type="entry name" value="4FE4S_FER_2"/>
    <property type="match status" value="2"/>
</dbReference>
<sequence length="257" mass="28627">MEKHQVSIDTAKCVGCGVCANVCAAHNLTINHKKAKTISDHCLMCGQCSAVCPKEAISITNYPVEQIEKKGEGRLNPDDVLNVIRFRRTIRQFKQKKIPSEVISQILEAGRLTHTAKNMQDVSFIVLDREKNRIELMAVSLFQKLKPMADLFSPMARNNKIDDNFFFFNAPVVIVILAKDKTNGILAAQNMEFVAEANGLGVLFSGFFTTAVNASHKIKRALNIPKGKRAAMTLVMGYPAVKFLRSAPREKLDVSYR</sequence>
<proteinExistence type="inferred from homology"/>
<evidence type="ECO:0000256" key="4">
    <source>
        <dbReference type="ARBA" id="ARBA00023004"/>
    </source>
</evidence>
<dbReference type="InterPro" id="IPR000415">
    <property type="entry name" value="Nitroreductase-like"/>
</dbReference>
<dbReference type="EMBL" id="CYZE01000007">
    <property type="protein sequence ID" value="CUO50400.1"/>
    <property type="molecule type" value="Genomic_DNA"/>
</dbReference>
<protein>
    <submittedName>
        <fullName evidence="7">Nitroreductase</fullName>
    </submittedName>
</protein>
<dbReference type="GO" id="GO:0046872">
    <property type="term" value="F:metal ion binding"/>
    <property type="evidence" value="ECO:0007669"/>
    <property type="project" value="UniProtKB-KW"/>
</dbReference>
<evidence type="ECO:0000313" key="8">
    <source>
        <dbReference type="Proteomes" id="UP000095651"/>
    </source>
</evidence>
<dbReference type="Pfam" id="PF00881">
    <property type="entry name" value="Nitroreductase"/>
    <property type="match status" value="1"/>
</dbReference>
<keyword evidence="2" id="KW-0479">Metal-binding</keyword>
<keyword evidence="3" id="KW-0560">Oxidoreductase</keyword>
<gene>
    <name evidence="7" type="ORF">ERS852407_03024</name>
</gene>
<evidence type="ECO:0000256" key="3">
    <source>
        <dbReference type="ARBA" id="ARBA00023002"/>
    </source>
</evidence>
<dbReference type="PANTHER" id="PTHR43673:SF10">
    <property type="entry name" value="NADH DEHYDROGENASE_NAD(P)H NITROREDUCTASE XCC3605-RELATED"/>
    <property type="match status" value="1"/>
</dbReference>
<evidence type="ECO:0000256" key="1">
    <source>
        <dbReference type="ARBA" id="ARBA00007118"/>
    </source>
</evidence>
<dbReference type="Proteomes" id="UP000095651">
    <property type="component" value="Unassembled WGS sequence"/>
</dbReference>
<evidence type="ECO:0000313" key="7">
    <source>
        <dbReference type="EMBL" id="CUO50400.1"/>
    </source>
</evidence>
<keyword evidence="5" id="KW-0411">Iron-sulfur</keyword>
<reference evidence="7 8" key="1">
    <citation type="submission" date="2015-09" db="EMBL/GenBank/DDBJ databases">
        <authorList>
            <consortium name="Pathogen Informatics"/>
        </authorList>
    </citation>
    <scope>NUCLEOTIDE SEQUENCE [LARGE SCALE GENOMIC DNA]</scope>
    <source>
        <strain evidence="7 8">2789STDY5608850</strain>
    </source>
</reference>
<dbReference type="Gene3D" id="3.30.70.20">
    <property type="match status" value="1"/>
</dbReference>
<name>A0A174FPH7_9FIRM</name>
<dbReference type="InterPro" id="IPR017900">
    <property type="entry name" value="4Fe4S_Fe_S_CS"/>
</dbReference>
<dbReference type="GO" id="GO:0016491">
    <property type="term" value="F:oxidoreductase activity"/>
    <property type="evidence" value="ECO:0007669"/>
    <property type="project" value="UniProtKB-KW"/>
</dbReference>
<dbReference type="RefSeq" id="WP_055656382.1">
    <property type="nucleotide sequence ID" value="NZ_CABIXC010000007.1"/>
</dbReference>
<dbReference type="AlphaFoldDB" id="A0A174FPH7"/>
<organism evidence="7 8">
    <name type="scientific">Hungatella hathewayi</name>
    <dbReference type="NCBI Taxonomy" id="154046"/>
    <lineage>
        <taxon>Bacteria</taxon>
        <taxon>Bacillati</taxon>
        <taxon>Bacillota</taxon>
        <taxon>Clostridia</taxon>
        <taxon>Lachnospirales</taxon>
        <taxon>Lachnospiraceae</taxon>
        <taxon>Hungatella</taxon>
    </lineage>
</organism>
<feature type="domain" description="4Fe-4S ferredoxin-type" evidence="6">
    <location>
        <begin position="34"/>
        <end position="62"/>
    </location>
</feature>
<evidence type="ECO:0000256" key="2">
    <source>
        <dbReference type="ARBA" id="ARBA00022723"/>
    </source>
</evidence>
<accession>A0A174FPH7</accession>
<dbReference type="PANTHER" id="PTHR43673">
    <property type="entry name" value="NAD(P)H NITROREDUCTASE YDGI-RELATED"/>
    <property type="match status" value="1"/>
</dbReference>
<keyword evidence="4" id="KW-0408">Iron</keyword>
<dbReference type="InterPro" id="IPR029479">
    <property type="entry name" value="Nitroreductase"/>
</dbReference>
<dbReference type="SUPFAM" id="SSF55469">
    <property type="entry name" value="FMN-dependent nitroreductase-like"/>
    <property type="match status" value="1"/>
</dbReference>
<dbReference type="SUPFAM" id="SSF54862">
    <property type="entry name" value="4Fe-4S ferredoxins"/>
    <property type="match status" value="1"/>
</dbReference>
<dbReference type="InterPro" id="IPR017896">
    <property type="entry name" value="4Fe4S_Fe-S-bd"/>
</dbReference>
<dbReference type="Pfam" id="PF13237">
    <property type="entry name" value="Fer4_10"/>
    <property type="match status" value="1"/>
</dbReference>
<dbReference type="GO" id="GO:0051536">
    <property type="term" value="F:iron-sulfur cluster binding"/>
    <property type="evidence" value="ECO:0007669"/>
    <property type="project" value="UniProtKB-KW"/>
</dbReference>